<evidence type="ECO:0000313" key="1">
    <source>
        <dbReference type="EMBL" id="AFA74243.1"/>
    </source>
</evidence>
<gene>
    <name evidence="1" type="ordered locus">GPOL_c32290</name>
</gene>
<keyword evidence="2" id="KW-1185">Reference proteome</keyword>
<dbReference type="Proteomes" id="UP000009154">
    <property type="component" value="Chromosome"/>
</dbReference>
<evidence type="ECO:0008006" key="3">
    <source>
        <dbReference type="Google" id="ProtNLM"/>
    </source>
</evidence>
<dbReference type="eggNOG" id="ENOG5031W1D">
    <property type="taxonomic scope" value="Bacteria"/>
</dbReference>
<dbReference type="GeneID" id="90160257"/>
<sequence length="172" mass="18332">MTTTHTVDRAQLAVAVHEAAHAVAGFVHGREIERVRLIDGDPEHAGACEFGHHPGGVPPVAVYAGTAAELRFSLGRRPTAHDVSARLAVHRDDRAMVASAGPYDLDHARGLVDRTWPAICELAAQLYGFAEVGPGDVLRALRVPSGARADACLADLRAGRRELAAREAHRMS</sequence>
<dbReference type="HOGENOM" id="CLU_105384_0_0_11"/>
<dbReference type="AlphaFoldDB" id="H6MXC5"/>
<name>H6MXC5_GORPV</name>
<organism evidence="1 2">
    <name type="scientific">Gordonia polyisoprenivorans (strain DSM 44266 / VH2)</name>
    <dbReference type="NCBI Taxonomy" id="1112204"/>
    <lineage>
        <taxon>Bacteria</taxon>
        <taxon>Bacillati</taxon>
        <taxon>Actinomycetota</taxon>
        <taxon>Actinomycetes</taxon>
        <taxon>Mycobacteriales</taxon>
        <taxon>Gordoniaceae</taxon>
        <taxon>Gordonia</taxon>
    </lineage>
</organism>
<dbReference type="KEGG" id="gpo:GPOL_c32290"/>
<protein>
    <recommendedName>
        <fullName evidence="3">Peptidase M41 domain-containing protein</fullName>
    </recommendedName>
</protein>
<dbReference type="RefSeq" id="WP_014360703.1">
    <property type="nucleotide sequence ID" value="NC_016906.1"/>
</dbReference>
<reference evidence="1 2" key="1">
    <citation type="journal article" date="2012" name="Appl. Environ. Microbiol.">
        <title>Involvement of two latex-clearing proteins during rubber degradation and insights into the subsequent degradation pathway revealed by the genome sequence of Gordonia polyisoprenivorans strain VH2.</title>
        <authorList>
            <person name="Hiessl S."/>
            <person name="Schuldes J."/>
            <person name="Thurmer A."/>
            <person name="Halbsguth T."/>
            <person name="Broker D."/>
            <person name="Angelov A."/>
            <person name="Liebl W."/>
            <person name="Daniel R."/>
            <person name="Steinbuchel A."/>
        </authorList>
    </citation>
    <scope>NUCLEOTIDE SEQUENCE [LARGE SCALE GENOMIC DNA]</scope>
    <source>
        <strain evidence="2">DSM 44266 / VH2</strain>
    </source>
</reference>
<accession>H6MXC5</accession>
<proteinExistence type="predicted"/>
<dbReference type="EMBL" id="CP003119">
    <property type="protein sequence ID" value="AFA74243.1"/>
    <property type="molecule type" value="Genomic_DNA"/>
</dbReference>
<evidence type="ECO:0000313" key="2">
    <source>
        <dbReference type="Proteomes" id="UP000009154"/>
    </source>
</evidence>